<dbReference type="Proteomes" id="UP000299102">
    <property type="component" value="Unassembled WGS sequence"/>
</dbReference>
<organism evidence="1 2">
    <name type="scientific">Eumeta variegata</name>
    <name type="common">Bagworm moth</name>
    <name type="synonym">Eumeta japonica</name>
    <dbReference type="NCBI Taxonomy" id="151549"/>
    <lineage>
        <taxon>Eukaryota</taxon>
        <taxon>Metazoa</taxon>
        <taxon>Ecdysozoa</taxon>
        <taxon>Arthropoda</taxon>
        <taxon>Hexapoda</taxon>
        <taxon>Insecta</taxon>
        <taxon>Pterygota</taxon>
        <taxon>Neoptera</taxon>
        <taxon>Endopterygota</taxon>
        <taxon>Lepidoptera</taxon>
        <taxon>Glossata</taxon>
        <taxon>Ditrysia</taxon>
        <taxon>Tineoidea</taxon>
        <taxon>Psychidae</taxon>
        <taxon>Oiketicinae</taxon>
        <taxon>Eumeta</taxon>
    </lineage>
</organism>
<name>A0A4C1Z2S4_EUMVA</name>
<keyword evidence="2" id="KW-1185">Reference proteome</keyword>
<evidence type="ECO:0000313" key="2">
    <source>
        <dbReference type="Proteomes" id="UP000299102"/>
    </source>
</evidence>
<dbReference type="OrthoDB" id="411823at2759"/>
<sequence>MYEDRGNLRFLHKYDPACSTTPIDSWGHPVKDQKKSAARSVRSIMVMTRRHKRDSLGKNLQRTMETFKKAITLLRNIYRLGNTENTWINLGTRMWENNVDRSII</sequence>
<gene>
    <name evidence="1" type="ORF">EVAR_53728_1</name>
</gene>
<evidence type="ECO:0000313" key="1">
    <source>
        <dbReference type="EMBL" id="GBP81334.1"/>
    </source>
</evidence>
<reference evidence="1 2" key="1">
    <citation type="journal article" date="2019" name="Commun. Biol.">
        <title>The bagworm genome reveals a unique fibroin gene that provides high tensile strength.</title>
        <authorList>
            <person name="Kono N."/>
            <person name="Nakamura H."/>
            <person name="Ohtoshi R."/>
            <person name="Tomita M."/>
            <person name="Numata K."/>
            <person name="Arakawa K."/>
        </authorList>
    </citation>
    <scope>NUCLEOTIDE SEQUENCE [LARGE SCALE GENOMIC DNA]</scope>
</reference>
<dbReference type="EMBL" id="BGZK01001506">
    <property type="protein sequence ID" value="GBP81334.1"/>
    <property type="molecule type" value="Genomic_DNA"/>
</dbReference>
<accession>A0A4C1Z2S4</accession>
<protein>
    <submittedName>
        <fullName evidence="1">Uncharacterized protein</fullName>
    </submittedName>
</protein>
<dbReference type="AlphaFoldDB" id="A0A4C1Z2S4"/>
<comment type="caution">
    <text evidence="1">The sequence shown here is derived from an EMBL/GenBank/DDBJ whole genome shotgun (WGS) entry which is preliminary data.</text>
</comment>
<proteinExistence type="predicted"/>